<sequence>NLGCYGDGGALFTDDDALAERIRMIANHGQRIKYHHDIVGCNSRLDTIQAAVLEVKLRHLDEYCAARREAAHRYNAMLSGVDGIGLPAEAPFSTHVYHQYTLKVSGGRRDALKEFLASKGIPSMIYYPLPLHRQKAYLHDGTGLKIAEELAASVLSLPMHTELTSSVQERTAEAVREFFRS</sequence>
<evidence type="ECO:0000256" key="2">
    <source>
        <dbReference type="ARBA" id="ARBA00037999"/>
    </source>
</evidence>
<keyword evidence="1" id="KW-0663">Pyridoxal phosphate</keyword>
<reference evidence="3" key="1">
    <citation type="journal article" date="2021" name="PeerJ">
        <title>Extensive microbial diversity within the chicken gut microbiome revealed by metagenomics and culture.</title>
        <authorList>
            <person name="Gilroy R."/>
            <person name="Ravi A."/>
            <person name="Getino M."/>
            <person name="Pursley I."/>
            <person name="Horton D.L."/>
            <person name="Alikhan N.F."/>
            <person name="Baker D."/>
            <person name="Gharbi K."/>
            <person name="Hall N."/>
            <person name="Watson M."/>
            <person name="Adriaenssens E.M."/>
            <person name="Foster-Nyarko E."/>
            <person name="Jarju S."/>
            <person name="Secka A."/>
            <person name="Antonio M."/>
            <person name="Oren A."/>
            <person name="Chaudhuri R.R."/>
            <person name="La Ragione R."/>
            <person name="Hildebrand F."/>
            <person name="Pallen M.J."/>
        </authorList>
    </citation>
    <scope>NUCLEOTIDE SEQUENCE</scope>
    <source>
        <strain evidence="3">Gambia16-554</strain>
    </source>
</reference>
<organism evidence="3 4">
    <name type="scientific">Candidatus Coprenecus stercoravium</name>
    <dbReference type="NCBI Taxonomy" id="2840735"/>
    <lineage>
        <taxon>Bacteria</taxon>
        <taxon>Pseudomonadati</taxon>
        <taxon>Bacteroidota</taxon>
        <taxon>Bacteroidia</taxon>
        <taxon>Bacteroidales</taxon>
        <taxon>Rikenellaceae</taxon>
        <taxon>Rikenellaceae incertae sedis</taxon>
        <taxon>Candidatus Coprenecus</taxon>
    </lineage>
</organism>
<dbReference type="Gene3D" id="3.90.1150.10">
    <property type="entry name" value="Aspartate Aminotransferase, domain 1"/>
    <property type="match status" value="1"/>
</dbReference>
<gene>
    <name evidence="3" type="ORF">IAC04_07950</name>
</gene>
<comment type="similarity">
    <text evidence="2">Belongs to the DegT/DnrJ/EryC1 family.</text>
</comment>
<dbReference type="InterPro" id="IPR015424">
    <property type="entry name" value="PyrdxlP-dep_Trfase"/>
</dbReference>
<dbReference type="SUPFAM" id="SSF53383">
    <property type="entry name" value="PLP-dependent transferases"/>
    <property type="match status" value="1"/>
</dbReference>
<dbReference type="Gene3D" id="3.40.640.10">
    <property type="entry name" value="Type I PLP-dependent aspartate aminotransferase-like (Major domain)"/>
    <property type="match status" value="1"/>
</dbReference>
<accession>A0A9D2GS57</accession>
<dbReference type="InterPro" id="IPR015421">
    <property type="entry name" value="PyrdxlP-dep_Trfase_major"/>
</dbReference>
<dbReference type="EMBL" id="DXAW01000136">
    <property type="protein sequence ID" value="HIZ86408.1"/>
    <property type="molecule type" value="Genomic_DNA"/>
</dbReference>
<dbReference type="AlphaFoldDB" id="A0A9D2GS57"/>
<dbReference type="Proteomes" id="UP000824115">
    <property type="component" value="Unassembled WGS sequence"/>
</dbReference>
<dbReference type="PANTHER" id="PTHR30244:SF36">
    <property type="entry name" value="3-OXO-GLUCOSE-6-PHOSPHATE:GLUTAMATE AMINOTRANSFERASE"/>
    <property type="match status" value="1"/>
</dbReference>
<evidence type="ECO:0000313" key="4">
    <source>
        <dbReference type="Proteomes" id="UP000824115"/>
    </source>
</evidence>
<dbReference type="InterPro" id="IPR015422">
    <property type="entry name" value="PyrdxlP-dep_Trfase_small"/>
</dbReference>
<feature type="non-terminal residue" evidence="3">
    <location>
        <position position="1"/>
    </location>
</feature>
<keyword evidence="3" id="KW-0808">Transferase</keyword>
<protein>
    <submittedName>
        <fullName evidence="3">DegT/DnrJ/EryC1/StrS family aminotransferase</fullName>
    </submittedName>
</protein>
<dbReference type="PANTHER" id="PTHR30244">
    <property type="entry name" value="TRANSAMINASE"/>
    <property type="match status" value="1"/>
</dbReference>
<keyword evidence="3" id="KW-0032">Aminotransferase</keyword>
<reference evidence="3" key="2">
    <citation type="submission" date="2021-04" db="EMBL/GenBank/DDBJ databases">
        <authorList>
            <person name="Gilroy R."/>
        </authorList>
    </citation>
    <scope>NUCLEOTIDE SEQUENCE</scope>
    <source>
        <strain evidence="3">Gambia16-554</strain>
    </source>
</reference>
<evidence type="ECO:0000256" key="1">
    <source>
        <dbReference type="ARBA" id="ARBA00022898"/>
    </source>
</evidence>
<dbReference type="GO" id="GO:0008483">
    <property type="term" value="F:transaminase activity"/>
    <property type="evidence" value="ECO:0007669"/>
    <property type="project" value="UniProtKB-KW"/>
</dbReference>
<dbReference type="Pfam" id="PF01041">
    <property type="entry name" value="DegT_DnrJ_EryC1"/>
    <property type="match status" value="1"/>
</dbReference>
<evidence type="ECO:0000313" key="3">
    <source>
        <dbReference type="EMBL" id="HIZ86408.1"/>
    </source>
</evidence>
<name>A0A9D2GS57_9BACT</name>
<proteinExistence type="inferred from homology"/>
<dbReference type="GO" id="GO:0000271">
    <property type="term" value="P:polysaccharide biosynthetic process"/>
    <property type="evidence" value="ECO:0007669"/>
    <property type="project" value="TreeGrafter"/>
</dbReference>
<dbReference type="GO" id="GO:0030170">
    <property type="term" value="F:pyridoxal phosphate binding"/>
    <property type="evidence" value="ECO:0007669"/>
    <property type="project" value="TreeGrafter"/>
</dbReference>
<comment type="caution">
    <text evidence="3">The sequence shown here is derived from an EMBL/GenBank/DDBJ whole genome shotgun (WGS) entry which is preliminary data.</text>
</comment>
<dbReference type="InterPro" id="IPR000653">
    <property type="entry name" value="DegT/StrS_aminotransferase"/>
</dbReference>